<dbReference type="CDD" id="cd14498">
    <property type="entry name" value="DSP"/>
    <property type="match status" value="1"/>
</dbReference>
<proteinExistence type="inferred from homology"/>
<dbReference type="PROSITE" id="PS00383">
    <property type="entry name" value="TYR_PHOSPHATASE_1"/>
    <property type="match status" value="1"/>
</dbReference>
<dbReference type="EC" id="3.1.3.48" evidence="2"/>
<dbReference type="InterPro" id="IPR000340">
    <property type="entry name" value="Dual-sp_phosphatase_cat-dom"/>
</dbReference>
<comment type="caution">
    <text evidence="7">The sequence shown here is derived from an EMBL/GenBank/DDBJ whole genome shotgun (WGS) entry which is preliminary data.</text>
</comment>
<dbReference type="Proteomes" id="UP001303760">
    <property type="component" value="Unassembled WGS sequence"/>
</dbReference>
<accession>A0AAN7HC57</accession>
<keyword evidence="4" id="KW-0904">Protein phosphatase</keyword>
<dbReference type="AlphaFoldDB" id="A0AAN7HC57"/>
<dbReference type="PANTHER" id="PTHR45848">
    <property type="entry name" value="DUAL SPECIFICITY PROTEIN PHOSPHATASE 12 FAMILY MEMBER"/>
    <property type="match status" value="1"/>
</dbReference>
<feature type="domain" description="Tyrosine specific protein phosphatases" evidence="6">
    <location>
        <begin position="87"/>
        <end position="141"/>
    </location>
</feature>
<keyword evidence="8" id="KW-1185">Reference proteome</keyword>
<evidence type="ECO:0000259" key="6">
    <source>
        <dbReference type="PROSITE" id="PS50056"/>
    </source>
</evidence>
<feature type="domain" description="Tyrosine-protein phosphatase" evidence="5">
    <location>
        <begin position="11"/>
        <end position="162"/>
    </location>
</feature>
<reference evidence="7" key="2">
    <citation type="submission" date="2023-05" db="EMBL/GenBank/DDBJ databases">
        <authorList>
            <consortium name="Lawrence Berkeley National Laboratory"/>
            <person name="Steindorff A."/>
            <person name="Hensen N."/>
            <person name="Bonometti L."/>
            <person name="Westerberg I."/>
            <person name="Brannstrom I.O."/>
            <person name="Guillou S."/>
            <person name="Cros-Aarteil S."/>
            <person name="Calhoun S."/>
            <person name="Haridas S."/>
            <person name="Kuo A."/>
            <person name="Mondo S."/>
            <person name="Pangilinan J."/>
            <person name="Riley R."/>
            <person name="Labutti K."/>
            <person name="Andreopoulos B."/>
            <person name="Lipzen A."/>
            <person name="Chen C."/>
            <person name="Yanf M."/>
            <person name="Daum C."/>
            <person name="Ng V."/>
            <person name="Clum A."/>
            <person name="Ohm R."/>
            <person name="Martin F."/>
            <person name="Silar P."/>
            <person name="Natvig D."/>
            <person name="Lalanne C."/>
            <person name="Gautier V."/>
            <person name="Ament-Velasquez S.L."/>
            <person name="Kruys A."/>
            <person name="Hutchinson M.I."/>
            <person name="Powell A.J."/>
            <person name="Barry K."/>
            <person name="Miller A.N."/>
            <person name="Grigoriev I.V."/>
            <person name="Debuchy R."/>
            <person name="Gladieux P."/>
            <person name="Thoren M.H."/>
            <person name="Johannesson H."/>
        </authorList>
    </citation>
    <scope>NUCLEOTIDE SEQUENCE</scope>
    <source>
        <strain evidence="7">CBS 532.94</strain>
    </source>
</reference>
<dbReference type="Pfam" id="PF00782">
    <property type="entry name" value="DSPc"/>
    <property type="match status" value="1"/>
</dbReference>
<name>A0AAN7HC57_9PEZI</name>
<keyword evidence="3" id="KW-0378">Hydrolase</keyword>
<evidence type="ECO:0000313" key="7">
    <source>
        <dbReference type="EMBL" id="KAK4239402.1"/>
    </source>
</evidence>
<dbReference type="InterPro" id="IPR020422">
    <property type="entry name" value="TYR_PHOSPHATASE_DUAL_dom"/>
</dbReference>
<dbReference type="PANTHER" id="PTHR45848:SF4">
    <property type="entry name" value="DUAL SPECIFICITY PROTEIN PHOSPHATASE 12"/>
    <property type="match status" value="1"/>
</dbReference>
<dbReference type="SUPFAM" id="SSF52799">
    <property type="entry name" value="(Phosphotyrosine protein) phosphatases II"/>
    <property type="match status" value="1"/>
</dbReference>
<evidence type="ECO:0000313" key="8">
    <source>
        <dbReference type="Proteomes" id="UP001303760"/>
    </source>
</evidence>
<dbReference type="Gene3D" id="3.90.190.10">
    <property type="entry name" value="Protein tyrosine phosphatase superfamily"/>
    <property type="match status" value="1"/>
</dbReference>
<organism evidence="7 8">
    <name type="scientific">Achaetomium macrosporum</name>
    <dbReference type="NCBI Taxonomy" id="79813"/>
    <lineage>
        <taxon>Eukaryota</taxon>
        <taxon>Fungi</taxon>
        <taxon>Dikarya</taxon>
        <taxon>Ascomycota</taxon>
        <taxon>Pezizomycotina</taxon>
        <taxon>Sordariomycetes</taxon>
        <taxon>Sordariomycetidae</taxon>
        <taxon>Sordariales</taxon>
        <taxon>Chaetomiaceae</taxon>
        <taxon>Achaetomium</taxon>
    </lineage>
</organism>
<dbReference type="PROSITE" id="PS50056">
    <property type="entry name" value="TYR_PHOSPHATASE_2"/>
    <property type="match status" value="1"/>
</dbReference>
<dbReference type="InterPro" id="IPR000387">
    <property type="entry name" value="Tyr_Pase_dom"/>
</dbReference>
<evidence type="ECO:0000259" key="5">
    <source>
        <dbReference type="PROSITE" id="PS50054"/>
    </source>
</evidence>
<dbReference type="GO" id="GO:0004725">
    <property type="term" value="F:protein tyrosine phosphatase activity"/>
    <property type="evidence" value="ECO:0007669"/>
    <property type="project" value="UniProtKB-EC"/>
</dbReference>
<dbReference type="GO" id="GO:0008138">
    <property type="term" value="F:protein tyrosine/serine/threonine phosphatase activity"/>
    <property type="evidence" value="ECO:0007669"/>
    <property type="project" value="TreeGrafter"/>
</dbReference>
<dbReference type="EMBL" id="MU860065">
    <property type="protein sequence ID" value="KAK4239402.1"/>
    <property type="molecule type" value="Genomic_DNA"/>
</dbReference>
<reference evidence="7" key="1">
    <citation type="journal article" date="2023" name="Mol. Phylogenet. Evol.">
        <title>Genome-scale phylogeny and comparative genomics of the fungal order Sordariales.</title>
        <authorList>
            <person name="Hensen N."/>
            <person name="Bonometti L."/>
            <person name="Westerberg I."/>
            <person name="Brannstrom I.O."/>
            <person name="Guillou S."/>
            <person name="Cros-Aarteil S."/>
            <person name="Calhoun S."/>
            <person name="Haridas S."/>
            <person name="Kuo A."/>
            <person name="Mondo S."/>
            <person name="Pangilinan J."/>
            <person name="Riley R."/>
            <person name="LaButti K."/>
            <person name="Andreopoulos B."/>
            <person name="Lipzen A."/>
            <person name="Chen C."/>
            <person name="Yan M."/>
            <person name="Daum C."/>
            <person name="Ng V."/>
            <person name="Clum A."/>
            <person name="Steindorff A."/>
            <person name="Ohm R.A."/>
            <person name="Martin F."/>
            <person name="Silar P."/>
            <person name="Natvig D.O."/>
            <person name="Lalanne C."/>
            <person name="Gautier V."/>
            <person name="Ament-Velasquez S.L."/>
            <person name="Kruys A."/>
            <person name="Hutchinson M.I."/>
            <person name="Powell A.J."/>
            <person name="Barry K."/>
            <person name="Miller A.N."/>
            <person name="Grigoriev I.V."/>
            <person name="Debuchy R."/>
            <person name="Gladieux P."/>
            <person name="Hiltunen Thoren M."/>
            <person name="Johannesson H."/>
        </authorList>
    </citation>
    <scope>NUCLEOTIDE SEQUENCE</scope>
    <source>
        <strain evidence="7">CBS 532.94</strain>
    </source>
</reference>
<dbReference type="SMART" id="SM00195">
    <property type="entry name" value="DSPc"/>
    <property type="match status" value="1"/>
</dbReference>
<dbReference type="PROSITE" id="PS50054">
    <property type="entry name" value="TYR_PHOSPHATASE_DUAL"/>
    <property type="match status" value="1"/>
</dbReference>
<gene>
    <name evidence="7" type="ORF">C8A03DRAFT_32573</name>
</gene>
<comment type="similarity">
    <text evidence="1">Belongs to the protein-tyrosine phosphatase family. Non-receptor class dual specificity subfamily.</text>
</comment>
<evidence type="ECO:0000256" key="4">
    <source>
        <dbReference type="ARBA" id="ARBA00022912"/>
    </source>
</evidence>
<sequence>MDNASAKQRLPISEIEPGLFLGDLGHSYDVEVLVENRIGAMVSMSHAKSALWSFPRNRALVPEACHMFIACVDTSTQDLLAQLPDICDFIDRMRCGEAERHNVLVHCTRGFSRSATVVVAYLRRKYHQPLDAVLASVRKIRKIKPNPNFMDQLAVWAEVDYEFWEDAAKTIPKPPYAAYLARRAEALKAKGLTGNEPTCSLD</sequence>
<evidence type="ECO:0000256" key="1">
    <source>
        <dbReference type="ARBA" id="ARBA00008601"/>
    </source>
</evidence>
<evidence type="ECO:0000256" key="2">
    <source>
        <dbReference type="ARBA" id="ARBA00013064"/>
    </source>
</evidence>
<dbReference type="InterPro" id="IPR029021">
    <property type="entry name" value="Prot-tyrosine_phosphatase-like"/>
</dbReference>
<evidence type="ECO:0000256" key="3">
    <source>
        <dbReference type="ARBA" id="ARBA00022801"/>
    </source>
</evidence>
<protein>
    <recommendedName>
        <fullName evidence="2">protein-tyrosine-phosphatase</fullName>
        <ecNumber evidence="2">3.1.3.48</ecNumber>
    </recommendedName>
</protein>
<dbReference type="InterPro" id="IPR016130">
    <property type="entry name" value="Tyr_Pase_AS"/>
</dbReference>